<dbReference type="Proteomes" id="UP000218334">
    <property type="component" value="Unassembled WGS sequence"/>
</dbReference>
<evidence type="ECO:0000313" key="2">
    <source>
        <dbReference type="Proteomes" id="UP000218334"/>
    </source>
</evidence>
<proteinExistence type="predicted"/>
<dbReference type="AlphaFoldDB" id="A0A2H3BTM4"/>
<protein>
    <submittedName>
        <fullName evidence="1">Uncharacterized protein</fullName>
    </submittedName>
</protein>
<reference evidence="2" key="1">
    <citation type="journal article" date="2017" name="Nat. Ecol. Evol.">
        <title>Genome expansion and lineage-specific genetic innovations in the forest pathogenic fungi Armillaria.</title>
        <authorList>
            <person name="Sipos G."/>
            <person name="Prasanna A.N."/>
            <person name="Walter M.C."/>
            <person name="O'Connor E."/>
            <person name="Balint B."/>
            <person name="Krizsan K."/>
            <person name="Kiss B."/>
            <person name="Hess J."/>
            <person name="Varga T."/>
            <person name="Slot J."/>
            <person name="Riley R."/>
            <person name="Boka B."/>
            <person name="Rigling D."/>
            <person name="Barry K."/>
            <person name="Lee J."/>
            <person name="Mihaltcheva S."/>
            <person name="LaButti K."/>
            <person name="Lipzen A."/>
            <person name="Waldron R."/>
            <person name="Moloney N.M."/>
            <person name="Sperisen C."/>
            <person name="Kredics L."/>
            <person name="Vagvoelgyi C."/>
            <person name="Patrignani A."/>
            <person name="Fitzpatrick D."/>
            <person name="Nagy I."/>
            <person name="Doyle S."/>
            <person name="Anderson J.B."/>
            <person name="Grigoriev I.V."/>
            <person name="Gueldener U."/>
            <person name="Muensterkoetter M."/>
            <person name="Nagy L.G."/>
        </authorList>
    </citation>
    <scope>NUCLEOTIDE SEQUENCE [LARGE SCALE GENOMIC DNA]</scope>
    <source>
        <strain evidence="2">28-4</strain>
    </source>
</reference>
<organism evidence="1 2">
    <name type="scientific">Armillaria solidipes</name>
    <dbReference type="NCBI Taxonomy" id="1076256"/>
    <lineage>
        <taxon>Eukaryota</taxon>
        <taxon>Fungi</taxon>
        <taxon>Dikarya</taxon>
        <taxon>Basidiomycota</taxon>
        <taxon>Agaricomycotina</taxon>
        <taxon>Agaricomycetes</taxon>
        <taxon>Agaricomycetidae</taxon>
        <taxon>Agaricales</taxon>
        <taxon>Marasmiineae</taxon>
        <taxon>Physalacriaceae</taxon>
        <taxon>Armillaria</taxon>
    </lineage>
</organism>
<name>A0A2H3BTM4_9AGAR</name>
<evidence type="ECO:0000313" key="1">
    <source>
        <dbReference type="EMBL" id="PBK69388.1"/>
    </source>
</evidence>
<dbReference type="EMBL" id="KZ293429">
    <property type="protein sequence ID" value="PBK69388.1"/>
    <property type="molecule type" value="Genomic_DNA"/>
</dbReference>
<accession>A0A2H3BTM4</accession>
<keyword evidence="2" id="KW-1185">Reference proteome</keyword>
<gene>
    <name evidence="1" type="ORF">ARMSODRAFT_161006</name>
</gene>
<sequence length="101" mass="11327">MLLLSSRPIPPLRSLFFMFVSSVDLCRSALDRASVHFQRMGRAHVQVLSGGWKIEVPPPFHLQSSRELHICALYVARLQEIAISHSVTISCGEGTFLITQH</sequence>